<dbReference type="EMBL" id="PXYX01000035">
    <property type="protein sequence ID" value="PSR25134.1"/>
    <property type="molecule type" value="Genomic_DNA"/>
</dbReference>
<dbReference type="AlphaFoldDB" id="A0A2T2WSC0"/>
<dbReference type="GO" id="GO:0016787">
    <property type="term" value="F:hydrolase activity"/>
    <property type="evidence" value="ECO:0007669"/>
    <property type="project" value="UniProtKB-KW"/>
</dbReference>
<accession>A0A2T2WSC0</accession>
<evidence type="ECO:0000259" key="4">
    <source>
        <dbReference type="Pfam" id="PF00857"/>
    </source>
</evidence>
<name>A0A2T2WSC0_SULTH</name>
<evidence type="ECO:0000256" key="2">
    <source>
        <dbReference type="ARBA" id="ARBA00022801"/>
    </source>
</evidence>
<organism evidence="5 6">
    <name type="scientific">Sulfobacillus thermosulfidooxidans</name>
    <dbReference type="NCBI Taxonomy" id="28034"/>
    <lineage>
        <taxon>Bacteria</taxon>
        <taxon>Bacillati</taxon>
        <taxon>Bacillota</taxon>
        <taxon>Clostridia</taxon>
        <taxon>Eubacteriales</taxon>
        <taxon>Clostridiales Family XVII. Incertae Sedis</taxon>
        <taxon>Sulfobacillus</taxon>
    </lineage>
</organism>
<evidence type="ECO:0000256" key="1">
    <source>
        <dbReference type="ARBA" id="ARBA00006336"/>
    </source>
</evidence>
<dbReference type="InterPro" id="IPR000868">
    <property type="entry name" value="Isochorismatase-like_dom"/>
</dbReference>
<dbReference type="InterPro" id="IPR050272">
    <property type="entry name" value="Isochorismatase-like_hydrls"/>
</dbReference>
<feature type="compositionally biased region" description="Basic and acidic residues" evidence="3">
    <location>
        <begin position="92"/>
        <end position="105"/>
    </location>
</feature>
<evidence type="ECO:0000313" key="6">
    <source>
        <dbReference type="Proteomes" id="UP000242705"/>
    </source>
</evidence>
<proteinExistence type="inferred from homology"/>
<sequence>MESKGLMSSRATLIRRSMTCRKQALCSWNGRLKMAERPAILAIDFQEAIARPSSPKDPRHKVLAASQAVIRQARMASVPVIFTQTLRRSDHKGAITAKTDRDKRQPPSSTPKDLGEILPELGPLPQDLVIPKYQWSPFYATPLEMFLSRLHITTILLMGIATNLAVESTARDAYDRNYHCIAIADAMMGTTPEEHRFSLTYVFPRISQVMTSTAAIAWLVAKH</sequence>
<evidence type="ECO:0000256" key="3">
    <source>
        <dbReference type="SAM" id="MobiDB-lite"/>
    </source>
</evidence>
<dbReference type="Gene3D" id="3.40.50.850">
    <property type="entry name" value="Isochorismatase-like"/>
    <property type="match status" value="1"/>
</dbReference>
<reference evidence="5 6" key="1">
    <citation type="journal article" date="2014" name="BMC Genomics">
        <title>Comparison of environmental and isolate Sulfobacillus genomes reveals diverse carbon, sulfur, nitrogen, and hydrogen metabolisms.</title>
        <authorList>
            <person name="Justice N.B."/>
            <person name="Norman A."/>
            <person name="Brown C.T."/>
            <person name="Singh A."/>
            <person name="Thomas B.C."/>
            <person name="Banfield J.F."/>
        </authorList>
    </citation>
    <scope>NUCLEOTIDE SEQUENCE [LARGE SCALE GENOMIC DNA]</scope>
    <source>
        <strain evidence="5">AMDSBA5</strain>
    </source>
</reference>
<dbReference type="SUPFAM" id="SSF52499">
    <property type="entry name" value="Isochorismatase-like hydrolases"/>
    <property type="match status" value="1"/>
</dbReference>
<dbReference type="Pfam" id="PF00857">
    <property type="entry name" value="Isochorismatase"/>
    <property type="match status" value="1"/>
</dbReference>
<dbReference type="InterPro" id="IPR036380">
    <property type="entry name" value="Isochorismatase-like_sf"/>
</dbReference>
<keyword evidence="2" id="KW-0378">Hydrolase</keyword>
<gene>
    <name evidence="5" type="ORF">C7B47_12920</name>
</gene>
<dbReference type="PANTHER" id="PTHR43540">
    <property type="entry name" value="PEROXYUREIDOACRYLATE/UREIDOACRYLATE AMIDOHYDROLASE-RELATED"/>
    <property type="match status" value="1"/>
</dbReference>
<comment type="caution">
    <text evidence="5">The sequence shown here is derived from an EMBL/GenBank/DDBJ whole genome shotgun (WGS) entry which is preliminary data.</text>
</comment>
<evidence type="ECO:0000313" key="5">
    <source>
        <dbReference type="EMBL" id="PSR25134.1"/>
    </source>
</evidence>
<dbReference type="CDD" id="cd00431">
    <property type="entry name" value="cysteine_hydrolases"/>
    <property type="match status" value="1"/>
</dbReference>
<dbReference type="PANTHER" id="PTHR43540:SF7">
    <property type="entry name" value="ISOCHORISMATASE FAMILY PROTEIN YECD"/>
    <property type="match status" value="1"/>
</dbReference>
<protein>
    <recommendedName>
        <fullName evidence="4">Isochorismatase-like domain-containing protein</fullName>
    </recommendedName>
</protein>
<dbReference type="Proteomes" id="UP000242705">
    <property type="component" value="Unassembled WGS sequence"/>
</dbReference>
<feature type="domain" description="Isochorismatase-like" evidence="4">
    <location>
        <begin position="39"/>
        <end position="213"/>
    </location>
</feature>
<feature type="region of interest" description="Disordered" evidence="3">
    <location>
        <begin position="92"/>
        <end position="117"/>
    </location>
</feature>
<comment type="similarity">
    <text evidence="1">Belongs to the isochorismatase family.</text>
</comment>